<reference evidence="7" key="1">
    <citation type="journal article" date="2019" name="Int. J. Syst. Evol. Microbiol.">
        <title>The Global Catalogue of Microorganisms (GCM) 10K type strain sequencing project: providing services to taxonomists for standard genome sequencing and annotation.</title>
        <authorList>
            <consortium name="The Broad Institute Genomics Platform"/>
            <consortium name="The Broad Institute Genome Sequencing Center for Infectious Disease"/>
            <person name="Wu L."/>
            <person name="Ma J."/>
        </authorList>
    </citation>
    <scope>NUCLEOTIDE SEQUENCE [LARGE SCALE GENOMIC DNA]</scope>
    <source>
        <strain evidence="7">CCUG 57942</strain>
    </source>
</reference>
<protein>
    <recommendedName>
        <fullName evidence="3">exo-alpha-sialidase</fullName>
        <ecNumber evidence="3">3.2.1.18</ecNumber>
    </recommendedName>
</protein>
<evidence type="ECO:0000256" key="1">
    <source>
        <dbReference type="ARBA" id="ARBA00000427"/>
    </source>
</evidence>
<comment type="similarity">
    <text evidence="2">Belongs to the glycosyl hydrolase 33 family.</text>
</comment>
<feature type="domain" description="Sialidase" evidence="5">
    <location>
        <begin position="165"/>
        <end position="358"/>
    </location>
</feature>
<dbReference type="Proteomes" id="UP001597389">
    <property type="component" value="Unassembled WGS sequence"/>
</dbReference>
<dbReference type="CDD" id="cd15482">
    <property type="entry name" value="Sialidase_non-viral"/>
    <property type="match status" value="1"/>
</dbReference>
<dbReference type="EMBL" id="JBHUJB010000073">
    <property type="protein sequence ID" value="MFD2160211.1"/>
    <property type="molecule type" value="Genomic_DNA"/>
</dbReference>
<dbReference type="Pfam" id="PF13088">
    <property type="entry name" value="BNR_2"/>
    <property type="match status" value="1"/>
</dbReference>
<dbReference type="InterPro" id="IPR036278">
    <property type="entry name" value="Sialidase_sf"/>
</dbReference>
<feature type="chain" id="PRO_5047266382" description="exo-alpha-sialidase" evidence="4">
    <location>
        <begin position="26"/>
        <end position="389"/>
    </location>
</feature>
<dbReference type="InterPro" id="IPR011040">
    <property type="entry name" value="Sialidase"/>
</dbReference>
<keyword evidence="4" id="KW-0732">Signal</keyword>
<evidence type="ECO:0000313" key="6">
    <source>
        <dbReference type="EMBL" id="MFD2160211.1"/>
    </source>
</evidence>
<name>A0ABW4ZDX1_9BACT</name>
<feature type="signal peptide" evidence="4">
    <location>
        <begin position="1"/>
        <end position="25"/>
    </location>
</feature>
<evidence type="ECO:0000256" key="4">
    <source>
        <dbReference type="SAM" id="SignalP"/>
    </source>
</evidence>
<evidence type="ECO:0000256" key="3">
    <source>
        <dbReference type="ARBA" id="ARBA00012733"/>
    </source>
</evidence>
<keyword evidence="7" id="KW-1185">Reference proteome</keyword>
<evidence type="ECO:0000256" key="2">
    <source>
        <dbReference type="ARBA" id="ARBA00009348"/>
    </source>
</evidence>
<keyword evidence="6" id="KW-0378">Hydrolase</keyword>
<evidence type="ECO:0000259" key="5">
    <source>
        <dbReference type="Pfam" id="PF13088"/>
    </source>
</evidence>
<proteinExistence type="inferred from homology"/>
<dbReference type="RefSeq" id="WP_377086926.1">
    <property type="nucleotide sequence ID" value="NZ_JBHSJL010000014.1"/>
</dbReference>
<dbReference type="PANTHER" id="PTHR10628:SF30">
    <property type="entry name" value="EXO-ALPHA-SIALIDASE"/>
    <property type="match status" value="1"/>
</dbReference>
<gene>
    <name evidence="6" type="ORF">ACFSW8_15010</name>
</gene>
<dbReference type="PANTHER" id="PTHR10628">
    <property type="entry name" value="SIALIDASE"/>
    <property type="match status" value="1"/>
</dbReference>
<dbReference type="SUPFAM" id="SSF50939">
    <property type="entry name" value="Sialidases"/>
    <property type="match status" value="1"/>
</dbReference>
<dbReference type="EC" id="3.2.1.18" evidence="3"/>
<dbReference type="Gene3D" id="2.120.10.10">
    <property type="match status" value="1"/>
</dbReference>
<dbReference type="InterPro" id="IPR026856">
    <property type="entry name" value="Sialidase_fam"/>
</dbReference>
<accession>A0ABW4ZDX1</accession>
<evidence type="ECO:0000313" key="7">
    <source>
        <dbReference type="Proteomes" id="UP001597389"/>
    </source>
</evidence>
<keyword evidence="6" id="KW-0326">Glycosidase</keyword>
<comment type="caution">
    <text evidence="6">The sequence shown here is derived from an EMBL/GenBank/DDBJ whole genome shotgun (WGS) entry which is preliminary data.</text>
</comment>
<dbReference type="GO" id="GO:0016798">
    <property type="term" value="F:hydrolase activity, acting on glycosyl bonds"/>
    <property type="evidence" value="ECO:0007669"/>
    <property type="project" value="UniProtKB-KW"/>
</dbReference>
<comment type="catalytic activity">
    <reaction evidence="1">
        <text>Hydrolysis of alpha-(2-&gt;3)-, alpha-(2-&gt;6)-, alpha-(2-&gt;8)- glycosidic linkages of terminal sialic acid residues in oligosaccharides, glycoproteins, glycolipids, colominic acid and synthetic substrates.</text>
        <dbReference type="EC" id="3.2.1.18"/>
    </reaction>
</comment>
<organism evidence="6 7">
    <name type="scientific">Rubritalea tangerina</name>
    <dbReference type="NCBI Taxonomy" id="430798"/>
    <lineage>
        <taxon>Bacteria</taxon>
        <taxon>Pseudomonadati</taxon>
        <taxon>Verrucomicrobiota</taxon>
        <taxon>Verrucomicrobiia</taxon>
        <taxon>Verrucomicrobiales</taxon>
        <taxon>Rubritaleaceae</taxon>
        <taxon>Rubritalea</taxon>
    </lineage>
</organism>
<sequence length="389" mass="44126">MRLKKNILLSTLSLALLSPLALTQAAEQTTKSDETKLTYPTYKENETLVFRSGSFVRDGKKVTFFRDKYGVCQYRIPDMSVLPDGRLLATIVCRCNKDGDHSISTTFFAVSNDEGKTWEKITFSTDYKNIAGRPETDFPMTERTQESQVIWHPGMKQFVGVYLSKSKCWFVTSKDLKSWSKPVEAKIDMPEVKNYWPSPTSLQIDQDGSLLFAITGSLKEGGERMARLVWTKDLKNFEVSSLMPVKGNETAVIPVSNGKYFVTTRISPKRLNMTYNRKTNSWSDTTPFPQPHTWRCEVDLISDGKSLYLATPTQSRTQGRLYRSDDEGKTWQEIAKLNGEGHFGYSALVVLKNGDIGILAERGRQKQGNRMLLNDIVFQRVSSKGEDKK</sequence>